<reference evidence="1" key="1">
    <citation type="submission" date="2014-09" db="EMBL/GenBank/DDBJ databases">
        <authorList>
            <person name="Magalhaes I.L.F."/>
            <person name="Oliveira U."/>
            <person name="Santos F.R."/>
            <person name="Vidigal T.H.D.A."/>
            <person name="Brescovit A.D."/>
            <person name="Santos A.J."/>
        </authorList>
    </citation>
    <scope>NUCLEOTIDE SEQUENCE</scope>
    <source>
        <tissue evidence="1">Shoot tissue taken approximately 20 cm above the soil surface</tissue>
    </source>
</reference>
<accession>A0A0A8ZY34</accession>
<dbReference type="EMBL" id="GBRH01256240">
    <property type="protein sequence ID" value="JAD41655.1"/>
    <property type="molecule type" value="Transcribed_RNA"/>
</dbReference>
<organism evidence="1">
    <name type="scientific">Arundo donax</name>
    <name type="common">Giant reed</name>
    <name type="synonym">Donax arundinaceus</name>
    <dbReference type="NCBI Taxonomy" id="35708"/>
    <lineage>
        <taxon>Eukaryota</taxon>
        <taxon>Viridiplantae</taxon>
        <taxon>Streptophyta</taxon>
        <taxon>Embryophyta</taxon>
        <taxon>Tracheophyta</taxon>
        <taxon>Spermatophyta</taxon>
        <taxon>Magnoliopsida</taxon>
        <taxon>Liliopsida</taxon>
        <taxon>Poales</taxon>
        <taxon>Poaceae</taxon>
        <taxon>PACMAD clade</taxon>
        <taxon>Arundinoideae</taxon>
        <taxon>Arundineae</taxon>
        <taxon>Arundo</taxon>
    </lineage>
</organism>
<dbReference type="AlphaFoldDB" id="A0A0A8ZY34"/>
<protein>
    <submittedName>
        <fullName evidence="1">Uncharacterized protein</fullName>
    </submittedName>
</protein>
<reference evidence="1" key="2">
    <citation type="journal article" date="2015" name="Data Brief">
        <title>Shoot transcriptome of the giant reed, Arundo donax.</title>
        <authorList>
            <person name="Barrero R.A."/>
            <person name="Guerrero F.D."/>
            <person name="Moolhuijzen P."/>
            <person name="Goolsby J.A."/>
            <person name="Tidwell J."/>
            <person name="Bellgard S.E."/>
            <person name="Bellgard M.I."/>
        </authorList>
    </citation>
    <scope>NUCLEOTIDE SEQUENCE</scope>
    <source>
        <tissue evidence="1">Shoot tissue taken approximately 20 cm above the soil surface</tissue>
    </source>
</reference>
<sequence length="45" mass="5394">MLFIQFQEILNKKRCHTCKNNTYLQRLDKILLINASKKVKLPFSI</sequence>
<evidence type="ECO:0000313" key="1">
    <source>
        <dbReference type="EMBL" id="JAD41655.1"/>
    </source>
</evidence>
<name>A0A0A8ZY34_ARUDO</name>
<proteinExistence type="predicted"/>